<dbReference type="Proteomes" id="UP001148838">
    <property type="component" value="Unassembled WGS sequence"/>
</dbReference>
<evidence type="ECO:0000313" key="4">
    <source>
        <dbReference type="Proteomes" id="UP001148838"/>
    </source>
</evidence>
<evidence type="ECO:0000256" key="1">
    <source>
        <dbReference type="ARBA" id="ARBA00023268"/>
    </source>
</evidence>
<name>A0ABQ8RZG9_PERAM</name>
<keyword evidence="1" id="KW-0511">Multifunctional enzyme</keyword>
<dbReference type="InterPro" id="IPR050951">
    <property type="entry name" value="Retrovirus_Pol_polyprotein"/>
</dbReference>
<accession>A0ABQ8RZG9</accession>
<dbReference type="Gene3D" id="3.30.70.270">
    <property type="match status" value="2"/>
</dbReference>
<dbReference type="PANTHER" id="PTHR37984:SF5">
    <property type="entry name" value="PROTEIN NYNRIN-LIKE"/>
    <property type="match status" value="1"/>
</dbReference>
<comment type="caution">
    <text evidence="3">The sequence shown here is derived from an EMBL/GenBank/DDBJ whole genome shotgun (WGS) entry which is preliminary data.</text>
</comment>
<dbReference type="EMBL" id="JAJSOF020000038">
    <property type="protein sequence ID" value="KAJ4427103.1"/>
    <property type="molecule type" value="Genomic_DNA"/>
</dbReference>
<dbReference type="Gene3D" id="3.10.20.370">
    <property type="match status" value="1"/>
</dbReference>
<gene>
    <name evidence="3" type="ORF">ANN_24718</name>
</gene>
<sequence length="405" mass="47029">MPTLESAFQHFHGATVFSVLDLNSAYYQIPLTPESRRCTAFIVPFGLYEFNKLRMEIAVGSQRLSREIDRLFGDIKYQYVFNYADDLLIYSRSQEEHQERLRQVFGGLQQAGINLNKEKITLGATKIKFLGHQLSAQGIETDPDYVRAVMQFPKPTNVRQIRRFLGRVGFYEKFIRDFSEIVYSLNRLKRKNAAFVWGDIHQAAFDRLKKALCSAAVLRLLDFSKPFVLQCDASDLAIAAVLNQDIGRELAPIGYASRKLTPLENKYPIYERECLAVIFGCEKFRSFLEHKEFVVHTDSEALSYLRYHPRQLERIGRWILRLAPFKFNIVHIPRKVNVVADCLSRVFQEEPAREEQSSIPVNILGQVPAIFESLREHQTNDEECVQFCARINNQDSNVRKFRMER</sequence>
<feature type="domain" description="Reverse transcriptase" evidence="2">
    <location>
        <begin position="1"/>
        <end position="134"/>
    </location>
</feature>
<dbReference type="Gene3D" id="3.10.10.10">
    <property type="entry name" value="HIV Type 1 Reverse Transcriptase, subunit A, domain 1"/>
    <property type="match status" value="1"/>
</dbReference>
<dbReference type="InterPro" id="IPR000477">
    <property type="entry name" value="RT_dom"/>
</dbReference>
<proteinExistence type="predicted"/>
<keyword evidence="4" id="KW-1185">Reference proteome</keyword>
<dbReference type="InterPro" id="IPR043128">
    <property type="entry name" value="Rev_trsase/Diguanyl_cyclase"/>
</dbReference>
<protein>
    <recommendedName>
        <fullName evidence="2">Reverse transcriptase domain-containing protein</fullName>
    </recommendedName>
</protein>
<dbReference type="PANTHER" id="PTHR37984">
    <property type="entry name" value="PROTEIN CBG26694"/>
    <property type="match status" value="1"/>
</dbReference>
<dbReference type="InterPro" id="IPR043502">
    <property type="entry name" value="DNA/RNA_pol_sf"/>
</dbReference>
<dbReference type="Pfam" id="PF17919">
    <property type="entry name" value="RT_RNaseH_2"/>
    <property type="match status" value="1"/>
</dbReference>
<evidence type="ECO:0000259" key="2">
    <source>
        <dbReference type="PROSITE" id="PS50878"/>
    </source>
</evidence>
<dbReference type="InterPro" id="IPR041577">
    <property type="entry name" value="RT_RNaseH_2"/>
</dbReference>
<dbReference type="PROSITE" id="PS50878">
    <property type="entry name" value="RT_POL"/>
    <property type="match status" value="1"/>
</dbReference>
<organism evidence="3 4">
    <name type="scientific">Periplaneta americana</name>
    <name type="common">American cockroach</name>
    <name type="synonym">Blatta americana</name>
    <dbReference type="NCBI Taxonomy" id="6978"/>
    <lineage>
        <taxon>Eukaryota</taxon>
        <taxon>Metazoa</taxon>
        <taxon>Ecdysozoa</taxon>
        <taxon>Arthropoda</taxon>
        <taxon>Hexapoda</taxon>
        <taxon>Insecta</taxon>
        <taxon>Pterygota</taxon>
        <taxon>Neoptera</taxon>
        <taxon>Polyneoptera</taxon>
        <taxon>Dictyoptera</taxon>
        <taxon>Blattodea</taxon>
        <taxon>Blattoidea</taxon>
        <taxon>Blattidae</taxon>
        <taxon>Blattinae</taxon>
        <taxon>Periplaneta</taxon>
    </lineage>
</organism>
<evidence type="ECO:0000313" key="3">
    <source>
        <dbReference type="EMBL" id="KAJ4427103.1"/>
    </source>
</evidence>
<dbReference type="Pfam" id="PF00078">
    <property type="entry name" value="RVT_1"/>
    <property type="match status" value="1"/>
</dbReference>
<dbReference type="CDD" id="cd09274">
    <property type="entry name" value="RNase_HI_RT_Ty3"/>
    <property type="match status" value="1"/>
</dbReference>
<dbReference type="CDD" id="cd01647">
    <property type="entry name" value="RT_LTR"/>
    <property type="match status" value="1"/>
</dbReference>
<reference evidence="3 4" key="1">
    <citation type="journal article" date="2022" name="Allergy">
        <title>Genome assembly and annotation of Periplaneta americana reveal a comprehensive cockroach allergen profile.</title>
        <authorList>
            <person name="Wang L."/>
            <person name="Xiong Q."/>
            <person name="Saelim N."/>
            <person name="Wang L."/>
            <person name="Nong W."/>
            <person name="Wan A.T."/>
            <person name="Shi M."/>
            <person name="Liu X."/>
            <person name="Cao Q."/>
            <person name="Hui J.H.L."/>
            <person name="Sookrung N."/>
            <person name="Leung T.F."/>
            <person name="Tungtrongchitr A."/>
            <person name="Tsui S.K.W."/>
        </authorList>
    </citation>
    <scope>NUCLEOTIDE SEQUENCE [LARGE SCALE GENOMIC DNA]</scope>
    <source>
        <strain evidence="3">PWHHKU_190912</strain>
    </source>
</reference>
<dbReference type="SUPFAM" id="SSF56672">
    <property type="entry name" value="DNA/RNA polymerases"/>
    <property type="match status" value="1"/>
</dbReference>